<evidence type="ECO:0000313" key="2">
    <source>
        <dbReference type="EMBL" id="OWZ05002.1"/>
    </source>
</evidence>
<organism evidence="2 3">
    <name type="scientific">Phytophthora megakarya</name>
    <dbReference type="NCBI Taxonomy" id="4795"/>
    <lineage>
        <taxon>Eukaryota</taxon>
        <taxon>Sar</taxon>
        <taxon>Stramenopiles</taxon>
        <taxon>Oomycota</taxon>
        <taxon>Peronosporomycetes</taxon>
        <taxon>Peronosporales</taxon>
        <taxon>Peronosporaceae</taxon>
        <taxon>Phytophthora</taxon>
    </lineage>
</organism>
<dbReference type="InterPro" id="IPR043502">
    <property type="entry name" value="DNA/RNA_pol_sf"/>
</dbReference>
<dbReference type="PANTHER" id="PTHR33064:SF37">
    <property type="entry name" value="RIBONUCLEASE H"/>
    <property type="match status" value="1"/>
</dbReference>
<dbReference type="PANTHER" id="PTHR33064">
    <property type="entry name" value="POL PROTEIN"/>
    <property type="match status" value="1"/>
</dbReference>
<evidence type="ECO:0000259" key="1">
    <source>
        <dbReference type="Pfam" id="PF00078"/>
    </source>
</evidence>
<dbReference type="SUPFAM" id="SSF56672">
    <property type="entry name" value="DNA/RNA polymerases"/>
    <property type="match status" value="1"/>
</dbReference>
<evidence type="ECO:0000313" key="3">
    <source>
        <dbReference type="Proteomes" id="UP000198211"/>
    </source>
</evidence>
<sequence>MVIYIIVVLGILWGGRCCSFRQRIPWFEALGRVDRGFDIEDFAGIEFDLADRVEIPESAHAISKKVAGLIKGLLAAEIIRPSTSPRASPIVIVRKSNGVDTRLCIDYKLVNNLTRLMVYPMPLISDLLDNLDKALWYCLLGMTSGFWVVPMTDRAREISAFITSFGLFEGSRMLFGLKNVPQIYQRLVDNALSYIDDITIAAESWDQMCQRLEDLLEACDKWNLSIRVTKSFWGMDKVGYLGHRVSIGGLEANPKDLKSLTDLSFPGSLRSMQSFLDSLNYYSRFIEDYAIYASILYELREVEFAELEKRSDLRNIMDQNDPIARDHGPPELPLAESVDESFDGFARVKRGGGTFIAIVWSLPGWEVVKARSGYLESLAVNEAKYNGLILGLEMLENLDHKRLVVYGDSNFVIRQRKALDRLRKWSDHELVHVKRDWNRSTDSLASAVLQRQGGTEVQKGPGYQDLVTFNRLDEILIPRIEKPVVRVAAVTTRGSQEEEVWIAGMKKYLSGAITDLTQAEARSYGKIAADYEVDEQDLLFYCLPTPRSGDDRDRLLRLVVPETLQSDVLHHYHTTLEGGHQGRYVGECVGCETGKGKPVIRGESSGNLQATFPFQIIAIDHIPSLPRSHKGNTELLIWVDLFTEYVIATASSSRSAQTVAESTRLDLGFGYLDRVREGYARKLAHLWHGPFRVANNINEFRIKLEIAGTGYQIFPVIHVSKLKLVKDFPDRPRVELTVNESDRFDFDEIVLPEDGWVPDLGADEYEVERISDVRRYDDPTWVDEADLNLGAMLNAFLRERANRNRFNVMQSHEEM</sequence>
<dbReference type="CDD" id="cd01647">
    <property type="entry name" value="RT_LTR"/>
    <property type="match status" value="1"/>
</dbReference>
<dbReference type="Gene3D" id="3.30.70.270">
    <property type="match status" value="2"/>
</dbReference>
<dbReference type="InterPro" id="IPR051320">
    <property type="entry name" value="Viral_Replic_Matur_Polypro"/>
</dbReference>
<gene>
    <name evidence="2" type="ORF">PHMEG_00022990</name>
</gene>
<proteinExistence type="predicted"/>
<dbReference type="InterPro" id="IPR043128">
    <property type="entry name" value="Rev_trsase/Diguanyl_cyclase"/>
</dbReference>
<dbReference type="GO" id="GO:0003964">
    <property type="term" value="F:RNA-directed DNA polymerase activity"/>
    <property type="evidence" value="ECO:0007669"/>
    <property type="project" value="UniProtKB-KW"/>
</dbReference>
<dbReference type="SUPFAM" id="SSF53098">
    <property type="entry name" value="Ribonuclease H-like"/>
    <property type="match status" value="1"/>
</dbReference>
<dbReference type="EMBL" id="NBNE01004658">
    <property type="protein sequence ID" value="OWZ05002.1"/>
    <property type="molecule type" value="Genomic_DNA"/>
</dbReference>
<name>A0A225VI46_9STRA</name>
<accession>A0A225VI46</accession>
<keyword evidence="2" id="KW-0695">RNA-directed DNA polymerase</keyword>
<keyword evidence="2" id="KW-0808">Transferase</keyword>
<feature type="domain" description="Reverse transcriptase" evidence="1">
    <location>
        <begin position="99"/>
        <end position="244"/>
    </location>
</feature>
<dbReference type="InterPro" id="IPR012337">
    <property type="entry name" value="RNaseH-like_sf"/>
</dbReference>
<keyword evidence="2" id="KW-0548">Nucleotidyltransferase</keyword>
<dbReference type="Proteomes" id="UP000198211">
    <property type="component" value="Unassembled WGS sequence"/>
</dbReference>
<protein>
    <submittedName>
        <fullName evidence="2">Reverse transcriptase</fullName>
    </submittedName>
</protein>
<dbReference type="GO" id="GO:0003676">
    <property type="term" value="F:nucleic acid binding"/>
    <property type="evidence" value="ECO:0007669"/>
    <property type="project" value="InterPro"/>
</dbReference>
<keyword evidence="3" id="KW-1185">Reference proteome</keyword>
<dbReference type="AlphaFoldDB" id="A0A225VI46"/>
<dbReference type="InterPro" id="IPR000477">
    <property type="entry name" value="RT_dom"/>
</dbReference>
<reference evidence="3" key="1">
    <citation type="submission" date="2017-03" db="EMBL/GenBank/DDBJ databases">
        <title>Phytopthora megakarya and P. palmivora, two closely related causual agents of cacao black pod achieved similar genome size and gene model numbers by different mechanisms.</title>
        <authorList>
            <person name="Ali S."/>
            <person name="Shao J."/>
            <person name="Larry D.J."/>
            <person name="Kronmiller B."/>
            <person name="Shen D."/>
            <person name="Strem M.D."/>
            <person name="Melnick R.L."/>
            <person name="Guiltinan M.J."/>
            <person name="Tyler B.M."/>
            <person name="Meinhardt L.W."/>
            <person name="Bailey B.A."/>
        </authorList>
    </citation>
    <scope>NUCLEOTIDE SEQUENCE [LARGE SCALE GENOMIC DNA]</scope>
    <source>
        <strain evidence="3">zdho120</strain>
    </source>
</reference>
<dbReference type="OrthoDB" id="124464at2759"/>
<dbReference type="InterPro" id="IPR036397">
    <property type="entry name" value="RNaseH_sf"/>
</dbReference>
<dbReference type="Gene3D" id="3.10.10.10">
    <property type="entry name" value="HIV Type 1 Reverse Transcriptase, subunit A, domain 1"/>
    <property type="match status" value="1"/>
</dbReference>
<comment type="caution">
    <text evidence="2">The sequence shown here is derived from an EMBL/GenBank/DDBJ whole genome shotgun (WGS) entry which is preliminary data.</text>
</comment>
<dbReference type="Pfam" id="PF00078">
    <property type="entry name" value="RVT_1"/>
    <property type="match status" value="1"/>
</dbReference>
<dbReference type="Gene3D" id="3.30.420.10">
    <property type="entry name" value="Ribonuclease H-like superfamily/Ribonuclease H"/>
    <property type="match status" value="2"/>
</dbReference>